<dbReference type="GO" id="GO:0005829">
    <property type="term" value="C:cytosol"/>
    <property type="evidence" value="ECO:0007669"/>
    <property type="project" value="TreeGrafter"/>
</dbReference>
<reference evidence="3 4" key="1">
    <citation type="submission" date="2019-11" db="EMBL/GenBank/DDBJ databases">
        <title>Bacillus idriensis genome.</title>
        <authorList>
            <person name="Konopka E.N."/>
            <person name="Newman J.D."/>
        </authorList>
    </citation>
    <scope>NUCLEOTIDE SEQUENCE [LARGE SCALE GENOMIC DNA]</scope>
    <source>
        <strain evidence="3 4">DSM 19097</strain>
    </source>
</reference>
<dbReference type="GO" id="GO:0016705">
    <property type="term" value="F:oxidoreductase activity, acting on paired donors, with incorporation or reduction of molecular oxygen"/>
    <property type="evidence" value="ECO:0007669"/>
    <property type="project" value="InterPro"/>
</dbReference>
<dbReference type="InterPro" id="IPR019949">
    <property type="entry name" value="CmoO-like"/>
</dbReference>
<dbReference type="FunFam" id="3.20.20.30:FF:000002">
    <property type="entry name" value="LLM class flavin-dependent oxidoreductase"/>
    <property type="match status" value="1"/>
</dbReference>
<protein>
    <submittedName>
        <fullName evidence="3">MsnO8 family LLM class oxidoreductase</fullName>
        <ecNumber evidence="3">1.-.-.-</ecNumber>
    </submittedName>
</protein>
<gene>
    <name evidence="3" type="ORF">GJU41_19955</name>
</gene>
<dbReference type="RefSeq" id="WP_070875920.1">
    <property type="nucleotide sequence ID" value="NZ_CAJFZX010000005.1"/>
</dbReference>
<dbReference type="PANTHER" id="PTHR30137:SF19">
    <property type="entry name" value="LUCIFERASE-LIKE MONOOXYGENASE"/>
    <property type="match status" value="1"/>
</dbReference>
<comment type="caution">
    <text evidence="3">The sequence shown here is derived from an EMBL/GenBank/DDBJ whole genome shotgun (WGS) entry which is preliminary data.</text>
</comment>
<evidence type="ECO:0000256" key="1">
    <source>
        <dbReference type="ARBA" id="ARBA00007789"/>
    </source>
</evidence>
<comment type="similarity">
    <text evidence="1">To bacterial alkanal monooxygenase alpha and beta chains.</text>
</comment>
<dbReference type="PANTHER" id="PTHR30137">
    <property type="entry name" value="LUCIFERASE-LIKE MONOOXYGENASE"/>
    <property type="match status" value="1"/>
</dbReference>
<dbReference type="EC" id="1.-.-.-" evidence="3"/>
<evidence type="ECO:0000259" key="2">
    <source>
        <dbReference type="Pfam" id="PF00296"/>
    </source>
</evidence>
<keyword evidence="3" id="KW-0560">Oxidoreductase</keyword>
<dbReference type="EMBL" id="WKKF01000010">
    <property type="protein sequence ID" value="MRX56238.1"/>
    <property type="molecule type" value="Genomic_DNA"/>
</dbReference>
<dbReference type="Gene3D" id="3.20.20.30">
    <property type="entry name" value="Luciferase-like domain"/>
    <property type="match status" value="1"/>
</dbReference>
<dbReference type="InterPro" id="IPR036661">
    <property type="entry name" value="Luciferase-like_sf"/>
</dbReference>
<dbReference type="Proteomes" id="UP000441585">
    <property type="component" value="Unassembled WGS sequence"/>
</dbReference>
<evidence type="ECO:0000313" key="4">
    <source>
        <dbReference type="Proteomes" id="UP000441585"/>
    </source>
</evidence>
<dbReference type="Pfam" id="PF00296">
    <property type="entry name" value="Bac_luciferase"/>
    <property type="match status" value="1"/>
</dbReference>
<dbReference type="CDD" id="cd00347">
    <property type="entry name" value="Flavin_utilizing_monoxygenases"/>
    <property type="match status" value="1"/>
</dbReference>
<accession>A0A6I2MD75</accession>
<organism evidence="3 4">
    <name type="scientific">Metabacillus idriensis</name>
    <dbReference type="NCBI Taxonomy" id="324768"/>
    <lineage>
        <taxon>Bacteria</taxon>
        <taxon>Bacillati</taxon>
        <taxon>Bacillota</taxon>
        <taxon>Bacilli</taxon>
        <taxon>Bacillales</taxon>
        <taxon>Bacillaceae</taxon>
        <taxon>Metabacillus</taxon>
    </lineage>
</organism>
<dbReference type="AlphaFoldDB" id="A0A6I2MD75"/>
<dbReference type="NCBIfam" id="TIGR03558">
    <property type="entry name" value="oxido_grp_1"/>
    <property type="match status" value="1"/>
</dbReference>
<evidence type="ECO:0000313" key="3">
    <source>
        <dbReference type="EMBL" id="MRX56238.1"/>
    </source>
</evidence>
<dbReference type="SUPFAM" id="SSF51679">
    <property type="entry name" value="Bacterial luciferase-like"/>
    <property type="match status" value="1"/>
</dbReference>
<sequence>MKLSILDQSPISEGSSARNALKQTLQLAKSAEELGYTRFWVAEHHNTNGLASTAPEILISHIASNTSRIKVGSGGVLLPQYSPFKVAETFNTLEVLFPNRIDLGIGRSPGGGAETRLALTDGIRKSLNEFPRQLQDLQGFLSQSLPVDHAYSKVLAMPDSETSPEMWLLGVSHRGARTAAEHGLAFTYGHFINPASGRKAMEDYLEQFQPTQQLTSPKSNFCIFVVCAETEEKAEYLALSQDAWLLNVEKGGNTKIPSPEEVKKIDFSPDEQEKINRNRDRMIIGTPQKVKDELLRIGADYKTDECMVISNLFRFEDKLKSYELLAEAFELKQR</sequence>
<proteinExistence type="predicted"/>
<name>A0A6I2MD75_9BACI</name>
<dbReference type="InterPro" id="IPR050766">
    <property type="entry name" value="Bact_Lucif_Oxidored"/>
</dbReference>
<keyword evidence="4" id="KW-1185">Reference proteome</keyword>
<feature type="domain" description="Luciferase-like" evidence="2">
    <location>
        <begin position="1"/>
        <end position="295"/>
    </location>
</feature>
<dbReference type="InterPro" id="IPR011251">
    <property type="entry name" value="Luciferase-like_dom"/>
</dbReference>